<gene>
    <name evidence="3" type="ORF">ZOSMA_117G00490</name>
</gene>
<evidence type="ECO:0000256" key="1">
    <source>
        <dbReference type="SAM" id="Coils"/>
    </source>
</evidence>
<keyword evidence="4" id="KW-1185">Reference proteome</keyword>
<feature type="coiled-coil region" evidence="1">
    <location>
        <begin position="51"/>
        <end position="85"/>
    </location>
</feature>
<feature type="chain" id="PRO_5005528533" evidence="2">
    <location>
        <begin position="21"/>
        <end position="96"/>
    </location>
</feature>
<evidence type="ECO:0000313" key="4">
    <source>
        <dbReference type="Proteomes" id="UP000036987"/>
    </source>
</evidence>
<comment type="caution">
    <text evidence="3">The sequence shown here is derived from an EMBL/GenBank/DDBJ whole genome shotgun (WGS) entry which is preliminary data.</text>
</comment>
<dbReference type="EMBL" id="LFYR01000192">
    <property type="protein sequence ID" value="KMZ75230.1"/>
    <property type="molecule type" value="Genomic_DNA"/>
</dbReference>
<keyword evidence="2" id="KW-0732">Signal</keyword>
<accession>A0A0K9Q451</accession>
<dbReference type="AlphaFoldDB" id="A0A0K9Q451"/>
<dbReference type="OrthoDB" id="1883432at2759"/>
<keyword evidence="1" id="KW-0175">Coiled coil</keyword>
<evidence type="ECO:0000313" key="3">
    <source>
        <dbReference type="EMBL" id="KMZ75230.1"/>
    </source>
</evidence>
<dbReference type="Proteomes" id="UP000036987">
    <property type="component" value="Unassembled WGS sequence"/>
</dbReference>
<organism evidence="3 4">
    <name type="scientific">Zostera marina</name>
    <name type="common">Eelgrass</name>
    <dbReference type="NCBI Taxonomy" id="29655"/>
    <lineage>
        <taxon>Eukaryota</taxon>
        <taxon>Viridiplantae</taxon>
        <taxon>Streptophyta</taxon>
        <taxon>Embryophyta</taxon>
        <taxon>Tracheophyta</taxon>
        <taxon>Spermatophyta</taxon>
        <taxon>Magnoliopsida</taxon>
        <taxon>Liliopsida</taxon>
        <taxon>Zosteraceae</taxon>
        <taxon>Zostera</taxon>
    </lineage>
</organism>
<sequence length="96" mass="10926">MENDRIRLLFILLLLRNINQLRNMNDVDSNAVSTTAAISSVPISDVIAQMDEAAKRRLENMNSELKGLELRMKELEAKLYTANNLKPLYGDADARY</sequence>
<evidence type="ECO:0000256" key="2">
    <source>
        <dbReference type="SAM" id="SignalP"/>
    </source>
</evidence>
<feature type="signal peptide" evidence="2">
    <location>
        <begin position="1"/>
        <end position="20"/>
    </location>
</feature>
<protein>
    <submittedName>
        <fullName evidence="3">Uncharacterized protein</fullName>
    </submittedName>
</protein>
<reference evidence="4" key="1">
    <citation type="journal article" date="2016" name="Nature">
        <title>The genome of the seagrass Zostera marina reveals angiosperm adaptation to the sea.</title>
        <authorList>
            <person name="Olsen J.L."/>
            <person name="Rouze P."/>
            <person name="Verhelst B."/>
            <person name="Lin Y.-C."/>
            <person name="Bayer T."/>
            <person name="Collen J."/>
            <person name="Dattolo E."/>
            <person name="De Paoli E."/>
            <person name="Dittami S."/>
            <person name="Maumus F."/>
            <person name="Michel G."/>
            <person name="Kersting A."/>
            <person name="Lauritano C."/>
            <person name="Lohaus R."/>
            <person name="Toepel M."/>
            <person name="Tonon T."/>
            <person name="Vanneste K."/>
            <person name="Amirebrahimi M."/>
            <person name="Brakel J."/>
            <person name="Bostroem C."/>
            <person name="Chovatia M."/>
            <person name="Grimwood J."/>
            <person name="Jenkins J.W."/>
            <person name="Jueterbock A."/>
            <person name="Mraz A."/>
            <person name="Stam W.T."/>
            <person name="Tice H."/>
            <person name="Bornberg-Bauer E."/>
            <person name="Green P.J."/>
            <person name="Pearson G.A."/>
            <person name="Procaccini G."/>
            <person name="Duarte C.M."/>
            <person name="Schmutz J."/>
            <person name="Reusch T.B.H."/>
            <person name="Van de Peer Y."/>
        </authorList>
    </citation>
    <scope>NUCLEOTIDE SEQUENCE [LARGE SCALE GENOMIC DNA]</scope>
    <source>
        <strain evidence="4">cv. Finnish</strain>
    </source>
</reference>
<name>A0A0K9Q451_ZOSMR</name>
<proteinExistence type="predicted"/>